<evidence type="ECO:0000313" key="2">
    <source>
        <dbReference type="EMBL" id="EXX63697.1"/>
    </source>
</evidence>
<keyword evidence="3" id="KW-1185">Reference proteome</keyword>
<evidence type="ECO:0000313" key="3">
    <source>
        <dbReference type="Proteomes" id="UP000022910"/>
    </source>
</evidence>
<dbReference type="GO" id="GO:0007165">
    <property type="term" value="P:signal transduction"/>
    <property type="evidence" value="ECO:0007669"/>
    <property type="project" value="TreeGrafter"/>
</dbReference>
<dbReference type="InterPro" id="IPR001245">
    <property type="entry name" value="Ser-Thr/Tyr_kinase_cat_dom"/>
</dbReference>
<dbReference type="InterPro" id="IPR011009">
    <property type="entry name" value="Kinase-like_dom_sf"/>
</dbReference>
<proteinExistence type="predicted"/>
<reference evidence="2 3" key="1">
    <citation type="submission" date="2014-02" db="EMBL/GenBank/DDBJ databases">
        <title>Single nucleus genome sequencing reveals high similarity among nuclei of an endomycorrhizal fungus.</title>
        <authorList>
            <person name="Lin K."/>
            <person name="Geurts R."/>
            <person name="Zhang Z."/>
            <person name="Limpens E."/>
            <person name="Saunders D.G."/>
            <person name="Mu D."/>
            <person name="Pang E."/>
            <person name="Cao H."/>
            <person name="Cha H."/>
            <person name="Lin T."/>
            <person name="Zhou Q."/>
            <person name="Shang Y."/>
            <person name="Li Y."/>
            <person name="Ivanov S."/>
            <person name="Sharma T."/>
            <person name="Velzen R.V."/>
            <person name="Ruijter N.D."/>
            <person name="Aanen D.K."/>
            <person name="Win J."/>
            <person name="Kamoun S."/>
            <person name="Bisseling T."/>
            <person name="Huang S."/>
        </authorList>
    </citation>
    <scope>NUCLEOTIDE SEQUENCE [LARGE SCALE GENOMIC DNA]</scope>
    <source>
        <strain evidence="3">DAOM197198w</strain>
    </source>
</reference>
<organism evidence="2 3">
    <name type="scientific">Rhizophagus irregularis (strain DAOM 197198w)</name>
    <name type="common">Glomus intraradices</name>
    <dbReference type="NCBI Taxonomy" id="1432141"/>
    <lineage>
        <taxon>Eukaryota</taxon>
        <taxon>Fungi</taxon>
        <taxon>Fungi incertae sedis</taxon>
        <taxon>Mucoromycota</taxon>
        <taxon>Glomeromycotina</taxon>
        <taxon>Glomeromycetes</taxon>
        <taxon>Glomerales</taxon>
        <taxon>Glomeraceae</taxon>
        <taxon>Rhizophagus</taxon>
    </lineage>
</organism>
<dbReference type="EMBL" id="JEMT01023809">
    <property type="protein sequence ID" value="EXX63697.1"/>
    <property type="molecule type" value="Genomic_DNA"/>
</dbReference>
<dbReference type="PANTHER" id="PTHR23257">
    <property type="entry name" value="SERINE-THREONINE PROTEIN KINASE"/>
    <property type="match status" value="1"/>
</dbReference>
<dbReference type="GO" id="GO:0005737">
    <property type="term" value="C:cytoplasm"/>
    <property type="evidence" value="ECO:0007669"/>
    <property type="project" value="TreeGrafter"/>
</dbReference>
<dbReference type="GO" id="GO:0005524">
    <property type="term" value="F:ATP binding"/>
    <property type="evidence" value="ECO:0007669"/>
    <property type="project" value="InterPro"/>
</dbReference>
<feature type="domain" description="Protein kinase" evidence="1">
    <location>
        <begin position="1559"/>
        <end position="1836"/>
    </location>
</feature>
<dbReference type="GO" id="GO:0004672">
    <property type="term" value="F:protein kinase activity"/>
    <property type="evidence" value="ECO:0007669"/>
    <property type="project" value="InterPro"/>
</dbReference>
<protein>
    <submittedName>
        <fullName evidence="2">Mkk2p</fullName>
    </submittedName>
</protein>
<evidence type="ECO:0000259" key="1">
    <source>
        <dbReference type="PROSITE" id="PS50011"/>
    </source>
</evidence>
<comment type="caution">
    <text evidence="2">The sequence shown here is derived from an EMBL/GenBank/DDBJ whole genome shotgun (WGS) entry which is preliminary data.</text>
</comment>
<dbReference type="HOGENOM" id="CLU_000288_7_8_1"/>
<dbReference type="InterPro" id="IPR000719">
    <property type="entry name" value="Prot_kinase_dom"/>
</dbReference>
<dbReference type="PROSITE" id="PS50011">
    <property type="entry name" value="PROTEIN_KINASE_DOM"/>
    <property type="match status" value="1"/>
</dbReference>
<dbReference type="PANTHER" id="PTHR23257:SF963">
    <property type="entry name" value="AT08303P"/>
    <property type="match status" value="1"/>
</dbReference>
<dbReference type="Gene3D" id="1.10.510.10">
    <property type="entry name" value="Transferase(Phosphotransferase) domain 1"/>
    <property type="match status" value="1"/>
</dbReference>
<gene>
    <name evidence="2" type="ORF">RirG_149890</name>
</gene>
<dbReference type="Proteomes" id="UP000022910">
    <property type="component" value="Unassembled WGS sequence"/>
</dbReference>
<accession>A0A015J2J0</accession>
<sequence length="1902" mass="229161">MFEWISCNQFDRIKEISNAVYSTIWKFSPLNWNIKELIKKSNRIVALKVYLYNEVLKGLNKFRQYQIEDYYNDFEFFILKNFEIFYGKCIKCGKYYTNSEYNWCKPCQINWLKENFMNWTSENEQIDNLIQEIQLSINDYEDAISEWIPYYQFNDIERLDNIVYSAKWENGPLSYNYYNEEYARNSANKSVILKYLVNSQNITNEFLKKIMATYGEFKIYGISQNPKTKDYIIVFNKDQYLEDCCVNCGKYYTNAWNKRYKCCKHCQISWLKENFTNWTSENEKIDNLIRKMQLKISNYRDIIFEWIPYCQFNDIEELSSIAYLARWRDGPLSYSNYFYKNEYARNSANKPIILKYLVNSKNITNELLNEIIAYYDKVKIYGISQSPNTKDYIMIFNKDQYLENCCIKCGKYYTTSEYKWCKPCKINWLKENFTNWTSKNEQIDSLIQKMQLLNINNHKDIIFEWISYNQFNDIKVLSNTTYLAIWKDGLLSYNNYYKNEYTRNLTNIAVVLKYLVNSQNITNEFLNEIMAYYDKAKIYGMSQNPKTKDYIMIFNKDQYLKNYCIKCEKYFTKSEYKWCKPCQINWLKENFTNWTSGDEKIDNLIQKKQLEINDYKDITFKWIPYNQFNNIIELTNKIYSAKWKDSLLYWNEKKHKDLNKAVILKYLINPLDIASEFLKIITYYNEIETYGISQHPNTKDYIIIFNEDQYLKYCCIKCDKYYTKSEYKLCKPCQINWLRENFTNWTSKNKQIDKLIQKMQSNVNDYKDVIFEWIPYNQFSDIKEVGNNKVYSAKWKDGPLSYVYYANKYTRNLANQEVILKYLVDSQNVTNEFLNVIIAYYDKVKIYGISQSPNTKDYIIIINKNQYLGNCCIKCGKYYTKSWYKWCKACQINCFEKYFTSWTSENKQIDKLIQKMQLKVNDYKDIIFEWISYYQFSNIEELDNMVYSAKWKDGPLLYNYYKEKYTRNSANQAVILKYLINSENITNEFLNEIITYYDKVKIYGISQNPNTMNYIIIFNKDQYLENCCVKCEEYYTKSEYKWCKPCQVGWLEENFTSWTSENKQIDDLIQELQLKIKSHRDIIFEWISYSQFDNIKELNNLVYSAKWNEGSLYWNKKKYVRNSVNKVVILEYLNNSQNITDKLLNEIVEYYDKFKIYGITQNPITQDYIIVLDENQYLKIFCDKCANRYVNMEYKWCKLCQIKWLKKNFINWTSENEQIDNLIQEMQLKINNYKNTIFEWIPYYQFIEIEEASNNTVYLASWKDGPLSYYYYNNTYTRNSLNKIVTLKCLVNSQHITSKLLKEIMEYYDKLLTIYGITQNPNTKDYILILNQDQYSRIFCDKCARKYISAKYRWCKLCQINYLKENFANWTSENEQIDNLIREMQLKINDYKDIIFEWIPYYQFSDIEKIGNNTAYSARWKDGPLRWNEKKYVRNTADKTVALKYLFNSENITNEFLNEITSCYDEFEIYGITHNRNTKDYIIVFSYDQYFRYFCDKCSIKYIDAKYKWCKSCQINHLKENFTNWTSDNEQIDKLIQEMQLKINDYKDIIFEWIPYDQFNEIKEIGKGGFAKVYSARWKDGPLCWNEKEYIRDFNKTVALKCLNNSQNFSNKFFNEVKAYSINDLNNINNSGEILKIYGISQNPNTKTYVMVLQYARGGNFNNWMKKNYKHFEWINKLKVLKNIINGLKEIHQKHMVHRDFHTGNILFKDTYYWITSNYISDMGLCGEVDNVDETKIYGVMPYVAPEVLRGGPYTKAADIFSFGMIMYFVATERQPFANCAHDEFLALDICNGTRPEINKPEAPKCYVDLMKKCWDLNPINRPNVAEVEKMISLFYSNYEDQFKEAEEYRLNNDGIYKNNQPDTHLQAIYTSRILNSFTKELPKYSECLECAIGINLYNQSE</sequence>
<dbReference type="InterPro" id="IPR050167">
    <property type="entry name" value="Ser_Thr_protein_kinase"/>
</dbReference>
<dbReference type="SUPFAM" id="SSF56112">
    <property type="entry name" value="Protein kinase-like (PK-like)"/>
    <property type="match status" value="1"/>
</dbReference>
<dbReference type="Pfam" id="PF07714">
    <property type="entry name" value="PK_Tyr_Ser-Thr"/>
    <property type="match status" value="1"/>
</dbReference>
<name>A0A015J2J0_RHIIW</name>